<dbReference type="SUPFAM" id="SSF74650">
    <property type="entry name" value="Galactose mutarotase-like"/>
    <property type="match status" value="1"/>
</dbReference>
<dbReference type="Gene3D" id="2.70.98.10">
    <property type="match status" value="2"/>
</dbReference>
<feature type="chain" id="PRO_5005488761" description="Galactose mutarotase" evidence="6">
    <location>
        <begin position="20"/>
        <end position="346"/>
    </location>
</feature>
<dbReference type="InterPro" id="IPR008183">
    <property type="entry name" value="Aldose_1/G6P_1-epimerase"/>
</dbReference>
<dbReference type="AlphaFoldDB" id="A0A0K2UIH0"/>
<comment type="pathway">
    <text evidence="2">Carbohydrate metabolism; galactose metabolism.</text>
</comment>
<accession>A0A0K2UIH0</accession>
<dbReference type="EMBL" id="HACA01020728">
    <property type="protein sequence ID" value="CDW38089.1"/>
    <property type="molecule type" value="Transcribed_RNA"/>
</dbReference>
<dbReference type="UniPathway" id="UPA00214"/>
<evidence type="ECO:0000256" key="2">
    <source>
        <dbReference type="ARBA" id="ARBA00004947"/>
    </source>
</evidence>
<evidence type="ECO:0000256" key="1">
    <source>
        <dbReference type="ARBA" id="ARBA00001712"/>
    </source>
</evidence>
<dbReference type="Pfam" id="PF01263">
    <property type="entry name" value="Aldose_epim"/>
    <property type="match status" value="1"/>
</dbReference>
<comment type="catalytic activity">
    <reaction evidence="1">
        <text>alpha-D-galactose = beta-D-galactose</text>
        <dbReference type="Rhea" id="RHEA:28675"/>
        <dbReference type="ChEBI" id="CHEBI:27667"/>
        <dbReference type="ChEBI" id="CHEBI:28061"/>
        <dbReference type="EC" id="5.1.3.3"/>
    </reaction>
    <physiologicalReaction direction="right-to-left" evidence="1">
        <dbReference type="Rhea" id="RHEA:28677"/>
    </physiologicalReaction>
</comment>
<dbReference type="InterPro" id="IPR014718">
    <property type="entry name" value="GH-type_carb-bd"/>
</dbReference>
<proteinExistence type="predicted"/>
<dbReference type="OrthoDB" id="274691at2759"/>
<name>A0A0K2UIH0_LEPSM</name>
<dbReference type="PANTHER" id="PTHR10091:SF0">
    <property type="entry name" value="GALACTOSE MUTAROTASE"/>
    <property type="match status" value="1"/>
</dbReference>
<protein>
    <recommendedName>
        <fullName evidence="3">Galactose mutarotase</fullName>
    </recommendedName>
    <alternativeName>
        <fullName evidence="4">Aldose 1-epimerase</fullName>
    </alternativeName>
</protein>
<dbReference type="GO" id="GO:0033499">
    <property type="term" value="P:galactose catabolic process via UDP-galactose, Leloir pathway"/>
    <property type="evidence" value="ECO:0007669"/>
    <property type="project" value="TreeGrafter"/>
</dbReference>
<evidence type="ECO:0000256" key="6">
    <source>
        <dbReference type="SAM" id="SignalP"/>
    </source>
</evidence>
<evidence type="ECO:0000256" key="4">
    <source>
        <dbReference type="ARBA" id="ARBA00032729"/>
    </source>
</evidence>
<reference evidence="7" key="1">
    <citation type="submission" date="2014-05" db="EMBL/GenBank/DDBJ databases">
        <authorList>
            <person name="Chronopoulou M."/>
        </authorList>
    </citation>
    <scope>NUCLEOTIDE SEQUENCE</scope>
    <source>
        <tissue evidence="7">Whole organism</tissue>
    </source>
</reference>
<dbReference type="GO" id="GO:0030246">
    <property type="term" value="F:carbohydrate binding"/>
    <property type="evidence" value="ECO:0007669"/>
    <property type="project" value="InterPro"/>
</dbReference>
<keyword evidence="6" id="KW-0732">Signal</keyword>
<dbReference type="InterPro" id="IPR011013">
    <property type="entry name" value="Gal_mutarotase_sf_dom"/>
</dbReference>
<comment type="function">
    <text evidence="5">Mutarotase that catalyzes the interconversion of beta-D-galactose and alpha-D-galactose during galactose metabolism. Beta-D-galactose is metabolized in the liver into glucose 1-phosphate, the primary metabolic fuel, by the action of four enzymes that constitute the Leloir pathway: GALM, GALK1 (galactokinase), GALT (galactose-1-phosphate uridylyltransferase) and GALE (UDP-galactose-4'-epimerase). Involved in the maintenance of the equilibrium between the beta- and alpha-anomers of galactose, therefore ensuring a sufficient supply of the alpha-anomer for GALK1. Also active on D-glucose although shows a preference for galactose over glucose.</text>
</comment>
<dbReference type="PANTHER" id="PTHR10091">
    <property type="entry name" value="ALDOSE-1-EPIMERASE"/>
    <property type="match status" value="1"/>
</dbReference>
<dbReference type="GO" id="GO:0004034">
    <property type="term" value="F:aldose 1-epimerase activity"/>
    <property type="evidence" value="ECO:0007669"/>
    <property type="project" value="UniProtKB-EC"/>
</dbReference>
<dbReference type="GO" id="GO:0006006">
    <property type="term" value="P:glucose metabolic process"/>
    <property type="evidence" value="ECO:0007669"/>
    <property type="project" value="TreeGrafter"/>
</dbReference>
<evidence type="ECO:0000256" key="5">
    <source>
        <dbReference type="ARBA" id="ARBA00045743"/>
    </source>
</evidence>
<feature type="signal peptide" evidence="6">
    <location>
        <begin position="1"/>
        <end position="19"/>
    </location>
</feature>
<evidence type="ECO:0000256" key="3">
    <source>
        <dbReference type="ARBA" id="ARBA00021023"/>
    </source>
</evidence>
<sequence>MITIRVFIFLLLNVQFILSEDSIQSIFKRQSGNALQITELDHWTLPPKYVKNGDDNKVRRFRLESPQMTIEMISLDLIITSINIPNQKNEMSDVVLGFDDINGYLRDSSFSGAFVSLSPKEMQHEKKTPRNWNPTLKENSIVFSLLKDKTVLLNAEFYLSETEEELTVDIKGIVSKPTFMNIGLKTYFNLAGYETGPSGIEGHVVQINANEISEKSGGEFRYVDLEENDLDLRIPQTLDEIIFKESLKSGRYFIVDRSISEFHRFVGRVSHTDSKRYLEVYSNQPAVYFDLSKESKSNGKNETKLEKNSGFEMKMVTLLDNDQISNINPGDLYTHTIKYKFGVDEF</sequence>
<evidence type="ECO:0000313" key="7">
    <source>
        <dbReference type="EMBL" id="CDW38089.1"/>
    </source>
</evidence>
<organism evidence="7">
    <name type="scientific">Lepeophtheirus salmonis</name>
    <name type="common">Salmon louse</name>
    <name type="synonym">Caligus salmonis</name>
    <dbReference type="NCBI Taxonomy" id="72036"/>
    <lineage>
        <taxon>Eukaryota</taxon>
        <taxon>Metazoa</taxon>
        <taxon>Ecdysozoa</taxon>
        <taxon>Arthropoda</taxon>
        <taxon>Crustacea</taxon>
        <taxon>Multicrustacea</taxon>
        <taxon>Hexanauplia</taxon>
        <taxon>Copepoda</taxon>
        <taxon>Siphonostomatoida</taxon>
        <taxon>Caligidae</taxon>
        <taxon>Lepeophtheirus</taxon>
    </lineage>
</organism>